<organism evidence="1 2">
    <name type="scientific">Acinetobacter silvestris</name>
    <dbReference type="NCBI Taxonomy" id="1977882"/>
    <lineage>
        <taxon>Bacteria</taxon>
        <taxon>Pseudomonadati</taxon>
        <taxon>Pseudomonadota</taxon>
        <taxon>Gammaproteobacteria</taxon>
        <taxon>Moraxellales</taxon>
        <taxon>Moraxellaceae</taxon>
        <taxon>Acinetobacter</taxon>
    </lineage>
</organism>
<dbReference type="Proteomes" id="UP000242765">
    <property type="component" value="Unassembled WGS sequence"/>
</dbReference>
<gene>
    <name evidence="1" type="ORF">B9T28_14760</name>
</gene>
<keyword evidence="2" id="KW-1185">Reference proteome</keyword>
<feature type="non-terminal residue" evidence="1">
    <location>
        <position position="1"/>
    </location>
</feature>
<dbReference type="RefSeq" id="WP_143222625.1">
    <property type="nucleotide sequence ID" value="NZ_NEGB01000018.1"/>
</dbReference>
<dbReference type="NCBIfam" id="TIGR02059">
    <property type="entry name" value="swm_rep_I"/>
    <property type="match status" value="5"/>
</dbReference>
<dbReference type="Pfam" id="PF13753">
    <property type="entry name" value="SWM_repeat"/>
    <property type="match status" value="5"/>
</dbReference>
<evidence type="ECO:0000313" key="1">
    <source>
        <dbReference type="EMBL" id="OTG62048.1"/>
    </source>
</evidence>
<dbReference type="OrthoDB" id="6700206at2"/>
<sequence length="572" mass="59465">SITVDGKLVVPNSVTVSGTDVTLSFVPPIGIDQAVTFKYSDPSAANDTDAIQDTAGNDAASIPETSLAPSDNHSTIDSTAPVFQNAEVDDAGTTLTLYYDEVLDGTHPPKLSDFSITVGGLIVTPTTIYIDSNKVIIGFTDTIYKGQNVRVSYTDPTIGNDTDAIQDALGNDAESLTQAPVLNGSTQPSPDTTAPIFQSAEVNSNGQLLLHYNEALDGANKPLTDAFTIIVNGQDVVPSLVTISGSDVILSFVPPIGKGQGVIFAYTDPSSDNDVNAIQDIAGNDAANIPVTNLPPADNHSTIDSTAPVFQSAEVDSTGHLVLHYNENLDGSHPPKVSDFSITVDGKLVVPNSVTVSGTDVTLSFVPPIGIDQAVTFKYSDPSAANDTDAIQDIAGNDAASIPETSLAPSDNHSTIDSTAPVFQSAEVDTTGHLVLHYNENLDGSHPPKVSDFSITVDGKLVVPNSVSVSGTDVTLSFVPPIGIDQAVTFKYSDPSAANDTDAIQDTAGNDAASIPVTNLPPADNHSTIDSTAPVFQSAEVDSTGHLVLHYNENLDGSHPPKVSDFSITVDG</sequence>
<protein>
    <submittedName>
        <fullName evidence="1">Uncharacterized protein</fullName>
    </submittedName>
</protein>
<dbReference type="InterPro" id="IPR028059">
    <property type="entry name" value="SWM_rpt"/>
</dbReference>
<evidence type="ECO:0000313" key="2">
    <source>
        <dbReference type="Proteomes" id="UP000242765"/>
    </source>
</evidence>
<accession>A0A1Y3C4S5</accession>
<name>A0A1Y3C4S5_9GAMM</name>
<dbReference type="EMBL" id="NEGB01000018">
    <property type="protein sequence ID" value="OTG62048.1"/>
    <property type="molecule type" value="Genomic_DNA"/>
</dbReference>
<dbReference type="STRING" id="1977882.B9T28_14760"/>
<reference evidence="1 2" key="1">
    <citation type="submission" date="2017-04" db="EMBL/GenBank/DDBJ databases">
        <title>High diversity of culturable Acinetobacter species in natural soil and water ecosystems.</title>
        <authorList>
            <person name="Nemec A."/>
            <person name="Radolfova-Krizova L."/>
        </authorList>
    </citation>
    <scope>NUCLEOTIDE SEQUENCE [LARGE SCALE GENOMIC DNA]</scope>
    <source>
        <strain evidence="1 2">ANC 4999</strain>
    </source>
</reference>
<feature type="non-terminal residue" evidence="1">
    <location>
        <position position="572"/>
    </location>
</feature>
<dbReference type="InterPro" id="IPR011801">
    <property type="entry name" value="Swm_rep_I_cyn"/>
</dbReference>
<comment type="caution">
    <text evidence="1">The sequence shown here is derived from an EMBL/GenBank/DDBJ whole genome shotgun (WGS) entry which is preliminary data.</text>
</comment>
<proteinExistence type="predicted"/>
<dbReference type="AlphaFoldDB" id="A0A1Y3C4S5"/>